<feature type="signal peptide" evidence="1">
    <location>
        <begin position="1"/>
        <end position="23"/>
    </location>
</feature>
<name>A0A1H3PS65_9FIRM</name>
<keyword evidence="4" id="KW-1185">Reference proteome</keyword>
<dbReference type="SUPFAM" id="SSF54001">
    <property type="entry name" value="Cysteine proteinases"/>
    <property type="match status" value="1"/>
</dbReference>
<feature type="domain" description="Transglutaminase-like" evidence="2">
    <location>
        <begin position="180"/>
        <end position="238"/>
    </location>
</feature>
<evidence type="ECO:0000313" key="4">
    <source>
        <dbReference type="Proteomes" id="UP000199230"/>
    </source>
</evidence>
<dbReference type="Proteomes" id="UP000199230">
    <property type="component" value="Unassembled WGS sequence"/>
</dbReference>
<dbReference type="EMBL" id="FNPV01000007">
    <property type="protein sequence ID" value="SDZ03810.1"/>
    <property type="molecule type" value="Genomic_DNA"/>
</dbReference>
<dbReference type="InterPro" id="IPR002931">
    <property type="entry name" value="Transglutaminase-like"/>
</dbReference>
<dbReference type="SMART" id="SM00460">
    <property type="entry name" value="TGc"/>
    <property type="match status" value="1"/>
</dbReference>
<accession>A0A1H3PS65</accession>
<gene>
    <name evidence="3" type="ORF">SAMN05192546_10756</name>
</gene>
<evidence type="ECO:0000259" key="2">
    <source>
        <dbReference type="SMART" id="SM00460"/>
    </source>
</evidence>
<evidence type="ECO:0000256" key="1">
    <source>
        <dbReference type="SAM" id="SignalP"/>
    </source>
</evidence>
<organism evidence="3 4">
    <name type="scientific">Tindallia californiensis</name>
    <dbReference type="NCBI Taxonomy" id="159292"/>
    <lineage>
        <taxon>Bacteria</taxon>
        <taxon>Bacillati</taxon>
        <taxon>Bacillota</taxon>
        <taxon>Clostridia</taxon>
        <taxon>Peptostreptococcales</taxon>
        <taxon>Tindalliaceae</taxon>
        <taxon>Tindallia</taxon>
    </lineage>
</organism>
<evidence type="ECO:0000313" key="3">
    <source>
        <dbReference type="EMBL" id="SDZ03810.1"/>
    </source>
</evidence>
<dbReference type="RefSeq" id="WP_176968377.1">
    <property type="nucleotide sequence ID" value="NZ_FNPV01000007.1"/>
</dbReference>
<dbReference type="Gene3D" id="3.10.620.30">
    <property type="match status" value="1"/>
</dbReference>
<dbReference type="STRING" id="159292.SAMN05192546_10756"/>
<proteinExistence type="predicted"/>
<keyword evidence="1" id="KW-0732">Signal</keyword>
<protein>
    <submittedName>
        <fullName evidence="3">Transglutaminase-like superfamily protein</fullName>
    </submittedName>
</protein>
<dbReference type="AlphaFoldDB" id="A0A1H3PS65"/>
<dbReference type="PANTHER" id="PTHR33490">
    <property type="entry name" value="BLR5614 PROTEIN-RELATED"/>
    <property type="match status" value="1"/>
</dbReference>
<feature type="chain" id="PRO_5011719566" evidence="1">
    <location>
        <begin position="24"/>
        <end position="264"/>
    </location>
</feature>
<dbReference type="Pfam" id="PF01841">
    <property type="entry name" value="Transglut_core"/>
    <property type="match status" value="1"/>
</dbReference>
<dbReference type="InterPro" id="IPR038765">
    <property type="entry name" value="Papain-like_cys_pep_sf"/>
</dbReference>
<sequence length="264" mass="30493">MRKWIIMLLIMGFMVVNPLKAEASGPVFDTSDLDRGVVHVHYNASHDRPLRVMITKGDQRYTYQLKPDGTVDSFPLQMGNGTYKIDVVQNIGGNRYSFVDSTQVNLALEDPNLVFLNSIQEIRWASEDPPIQNSARMIGDKTSKDQQIQTVYEYIINNYRYDFDKIPTLTSTYLPDIVQTYRVKKGICYDYSSLLAAMKRSEAIPVKLVKGYTSHVDEYHAWNEVYLNGKWHIIDSTVDAVYQQHGNDFTMIKNPSEYQKVYEY</sequence>
<reference evidence="3 4" key="1">
    <citation type="submission" date="2016-10" db="EMBL/GenBank/DDBJ databases">
        <authorList>
            <person name="de Groot N.N."/>
        </authorList>
    </citation>
    <scope>NUCLEOTIDE SEQUENCE [LARGE SCALE GENOMIC DNA]</scope>
    <source>
        <strain evidence="3 4">APO</strain>
    </source>
</reference>